<keyword evidence="1" id="KW-0812">Transmembrane</keyword>
<keyword evidence="1" id="KW-0472">Membrane</keyword>
<feature type="transmembrane region" description="Helical" evidence="1">
    <location>
        <begin position="114"/>
        <end position="132"/>
    </location>
</feature>
<feature type="transmembrane region" description="Helical" evidence="1">
    <location>
        <begin position="91"/>
        <end position="108"/>
    </location>
</feature>
<feature type="transmembrane region" description="Helical" evidence="1">
    <location>
        <begin position="39"/>
        <end position="58"/>
    </location>
</feature>
<feature type="transmembrane region" description="Helical" evidence="1">
    <location>
        <begin position="144"/>
        <end position="160"/>
    </location>
</feature>
<name>A0ABV5Y790_ARTRM</name>
<accession>A0ABV5Y790</accession>
<evidence type="ECO:0008006" key="4">
    <source>
        <dbReference type="Google" id="ProtNLM"/>
    </source>
</evidence>
<reference evidence="2 3" key="1">
    <citation type="submission" date="2024-09" db="EMBL/GenBank/DDBJ databases">
        <authorList>
            <person name="Sun Q."/>
            <person name="Mori K."/>
        </authorList>
    </citation>
    <scope>NUCLEOTIDE SEQUENCE [LARGE SCALE GENOMIC DNA]</scope>
    <source>
        <strain evidence="2 3">JCM 1334</strain>
    </source>
</reference>
<evidence type="ECO:0000313" key="3">
    <source>
        <dbReference type="Proteomes" id="UP001589702"/>
    </source>
</evidence>
<dbReference type="EMBL" id="JBHMBC010000039">
    <property type="protein sequence ID" value="MFB9822037.1"/>
    <property type="molecule type" value="Genomic_DNA"/>
</dbReference>
<gene>
    <name evidence="2" type="ORF">ACFFP1_21440</name>
</gene>
<sequence length="163" mass="16400">MTDPLAAPPRWRHHLKRASSAGRDVIVDATRWKRVEINVVHVLTAGLSLGVPIVLGIVRGDIGAGMVAALGALLVSGSGHVGGLKYRSADLLNTSLAGAGGAAAGMLSSAMQPWSGILIVALAAIATVFGGLRPSAAKASTQAIVFMIIGASLPSSAVPIDAH</sequence>
<protein>
    <recommendedName>
        <fullName evidence="4">FUSC family protein</fullName>
    </recommendedName>
</protein>
<evidence type="ECO:0000256" key="1">
    <source>
        <dbReference type="SAM" id="Phobius"/>
    </source>
</evidence>
<proteinExistence type="predicted"/>
<comment type="caution">
    <text evidence="2">The sequence shown here is derived from an EMBL/GenBank/DDBJ whole genome shotgun (WGS) entry which is preliminary data.</text>
</comment>
<keyword evidence="1" id="KW-1133">Transmembrane helix</keyword>
<dbReference type="Proteomes" id="UP001589702">
    <property type="component" value="Unassembled WGS sequence"/>
</dbReference>
<dbReference type="RefSeq" id="WP_234750128.1">
    <property type="nucleotide sequence ID" value="NZ_BAAAWN010000001.1"/>
</dbReference>
<feature type="transmembrane region" description="Helical" evidence="1">
    <location>
        <begin position="64"/>
        <end position="84"/>
    </location>
</feature>
<keyword evidence="3" id="KW-1185">Reference proteome</keyword>
<organism evidence="2 3">
    <name type="scientific">Arthrobacter ramosus</name>
    <dbReference type="NCBI Taxonomy" id="1672"/>
    <lineage>
        <taxon>Bacteria</taxon>
        <taxon>Bacillati</taxon>
        <taxon>Actinomycetota</taxon>
        <taxon>Actinomycetes</taxon>
        <taxon>Micrococcales</taxon>
        <taxon>Micrococcaceae</taxon>
        <taxon>Arthrobacter</taxon>
    </lineage>
</organism>
<evidence type="ECO:0000313" key="2">
    <source>
        <dbReference type="EMBL" id="MFB9822037.1"/>
    </source>
</evidence>